<evidence type="ECO:0000256" key="1">
    <source>
        <dbReference type="SAM" id="Phobius"/>
    </source>
</evidence>
<keyword evidence="1" id="KW-0812">Transmembrane</keyword>
<proteinExistence type="predicted"/>
<reference evidence="2" key="1">
    <citation type="submission" date="2024-02" db="EMBL/GenBank/DDBJ databases">
        <title>Tomenella chthoni gen. nov. sp. nov., a member of the family Jonesiaceae isolated from bat guano.</title>
        <authorList>
            <person name="Miller S.L."/>
            <person name="King J."/>
            <person name="Sankaranarayanan K."/>
            <person name="Lawson P.A."/>
        </authorList>
    </citation>
    <scope>NUCLEOTIDE SEQUENCE</scope>
    <source>
        <strain evidence="2">BS-20</strain>
    </source>
</reference>
<dbReference type="AlphaFoldDB" id="A0AAU7DQW9"/>
<feature type="transmembrane region" description="Helical" evidence="1">
    <location>
        <begin position="84"/>
        <end position="106"/>
    </location>
</feature>
<accession>A0AAU7DQW9</accession>
<protein>
    <submittedName>
        <fullName evidence="2">Uncharacterized protein</fullName>
    </submittedName>
</protein>
<feature type="transmembrane region" description="Helical" evidence="1">
    <location>
        <begin position="149"/>
        <end position="168"/>
    </location>
</feature>
<sequence>MTTVPTVKLSLPDKFAMNRYLTRLSLHIVGLPHRMERDIRHQLRIDITDAAQDIGMAQALKNLGTPRILAHDYLQAHGRPVPKVWTGLVVFALVLYGGLFAMISVLDGLIDGALAADPAATVAISKTWLLSTAEVQMTNGTLDNFGFTMTWWGLLLLFLVPLVATRFWRVWTKSAV</sequence>
<keyword evidence="1" id="KW-1133">Transmembrane helix</keyword>
<dbReference type="EMBL" id="CP146203">
    <property type="protein sequence ID" value="XBH20602.1"/>
    <property type="molecule type" value="Genomic_DNA"/>
</dbReference>
<evidence type="ECO:0000313" key="2">
    <source>
        <dbReference type="EMBL" id="XBH20602.1"/>
    </source>
</evidence>
<name>A0AAU7DQW9_9MICO</name>
<gene>
    <name evidence="2" type="ORF">V5R04_10185</name>
</gene>
<keyword evidence="1" id="KW-0472">Membrane</keyword>
<organism evidence="2">
    <name type="scientific">Jonesiaceae bacterium BS-20</name>
    <dbReference type="NCBI Taxonomy" id="3120821"/>
    <lineage>
        <taxon>Bacteria</taxon>
        <taxon>Bacillati</taxon>
        <taxon>Actinomycetota</taxon>
        <taxon>Actinomycetes</taxon>
        <taxon>Micrococcales</taxon>
        <taxon>Jonesiaceae</taxon>
    </lineage>
</organism>